<dbReference type="Gramene" id="RZC63935">
    <property type="protein sequence ID" value="RZC63935"/>
    <property type="gene ID" value="C5167_025681"/>
</dbReference>
<proteinExistence type="predicted"/>
<reference evidence="1 2" key="1">
    <citation type="journal article" date="2018" name="Science">
        <title>The opium poppy genome and morphinan production.</title>
        <authorList>
            <person name="Guo L."/>
            <person name="Winzer T."/>
            <person name="Yang X."/>
            <person name="Li Y."/>
            <person name="Ning Z."/>
            <person name="He Z."/>
            <person name="Teodor R."/>
            <person name="Lu Y."/>
            <person name="Bowser T.A."/>
            <person name="Graham I.A."/>
            <person name="Ye K."/>
        </authorList>
    </citation>
    <scope>NUCLEOTIDE SEQUENCE [LARGE SCALE GENOMIC DNA]</scope>
    <source>
        <strain evidence="2">cv. HN1</strain>
        <tissue evidence="1">Leaves</tissue>
    </source>
</reference>
<gene>
    <name evidence="1" type="ORF">C5167_025681</name>
</gene>
<dbReference type="STRING" id="3469.A0A4Y7JW58"/>
<evidence type="ECO:0000313" key="2">
    <source>
        <dbReference type="Proteomes" id="UP000316621"/>
    </source>
</evidence>
<dbReference type="PANTHER" id="PTHR19980:SF0">
    <property type="entry name" value="CLEAVAGE STIMULATION FACTOR SUBUNIT 3"/>
    <property type="match status" value="1"/>
</dbReference>
<sequence length="178" mass="20095">MDRIIQPAKKIYESLLGDGVNASALEHILCIRFLRTEGIEAAPKTRIHSWHTMSLKLSKGGKKLFLEQGKTDPCIRGLFNDVVSRYSFMGLWPCSYKDLDYLARQEWLVKNINKKAEKSVLTDGVNDAKTSRTSVKVNYPDTSRMIVYDSRQKQDAALLPNTTELPAASNSILLLLHL</sequence>
<keyword evidence="2" id="KW-1185">Reference proteome</keyword>
<dbReference type="Proteomes" id="UP000316621">
    <property type="component" value="Chromosome 5"/>
</dbReference>
<dbReference type="GO" id="GO:0005634">
    <property type="term" value="C:nucleus"/>
    <property type="evidence" value="ECO:0007669"/>
    <property type="project" value="TreeGrafter"/>
</dbReference>
<dbReference type="EMBL" id="CM010719">
    <property type="protein sequence ID" value="RZC63935.1"/>
    <property type="molecule type" value="Genomic_DNA"/>
</dbReference>
<dbReference type="PANTHER" id="PTHR19980">
    <property type="entry name" value="RNA CLEAVAGE STIMULATION FACTOR"/>
    <property type="match status" value="1"/>
</dbReference>
<protein>
    <submittedName>
        <fullName evidence="1">Uncharacterized protein</fullName>
    </submittedName>
</protein>
<dbReference type="InterPro" id="IPR045243">
    <property type="entry name" value="Rna14-like"/>
</dbReference>
<accession>A0A4Y7JW58</accession>
<dbReference type="AlphaFoldDB" id="A0A4Y7JW58"/>
<evidence type="ECO:0000313" key="1">
    <source>
        <dbReference type="EMBL" id="RZC63935.1"/>
    </source>
</evidence>
<organism evidence="1 2">
    <name type="scientific">Papaver somniferum</name>
    <name type="common">Opium poppy</name>
    <dbReference type="NCBI Taxonomy" id="3469"/>
    <lineage>
        <taxon>Eukaryota</taxon>
        <taxon>Viridiplantae</taxon>
        <taxon>Streptophyta</taxon>
        <taxon>Embryophyta</taxon>
        <taxon>Tracheophyta</taxon>
        <taxon>Spermatophyta</taxon>
        <taxon>Magnoliopsida</taxon>
        <taxon>Ranunculales</taxon>
        <taxon>Papaveraceae</taxon>
        <taxon>Papaveroideae</taxon>
        <taxon>Papaver</taxon>
    </lineage>
</organism>
<dbReference type="GO" id="GO:0003729">
    <property type="term" value="F:mRNA binding"/>
    <property type="evidence" value="ECO:0007669"/>
    <property type="project" value="TreeGrafter"/>
</dbReference>
<dbReference type="GO" id="GO:0031124">
    <property type="term" value="P:mRNA 3'-end processing"/>
    <property type="evidence" value="ECO:0007669"/>
    <property type="project" value="InterPro"/>
</dbReference>
<name>A0A4Y7JW58_PAPSO</name>